<comment type="caution">
    <text evidence="1">The sequence shown here is derived from an EMBL/GenBank/DDBJ whole genome shotgun (WGS) entry which is preliminary data.</text>
</comment>
<evidence type="ECO:0000313" key="2">
    <source>
        <dbReference type="Proteomes" id="UP000078240"/>
    </source>
</evidence>
<proteinExistence type="predicted"/>
<protein>
    <submittedName>
        <fullName evidence="1">Uncharacterized protein</fullName>
    </submittedName>
</protein>
<reference evidence="1 2" key="1">
    <citation type="submission" date="2016-01" db="EMBL/GenBank/DDBJ databases">
        <title>Biosynthesis of antibiotic leucinostatins and their inhibition on Phytophthora in bio-control Purpureocillium lilacinum.</title>
        <authorList>
            <person name="Wang G."/>
            <person name="Liu Z."/>
            <person name="Lin R."/>
            <person name="Li E."/>
            <person name="Mao Z."/>
            <person name="Ling J."/>
            <person name="Yin W."/>
            <person name="Xie B."/>
        </authorList>
    </citation>
    <scope>NUCLEOTIDE SEQUENCE [LARGE SCALE GENOMIC DNA]</scope>
    <source>
        <strain evidence="1">PLBJ-1</strain>
    </source>
</reference>
<gene>
    <name evidence="1" type="ORF">VFPBJ_04275</name>
</gene>
<organism evidence="1 2">
    <name type="scientific">Purpureocillium lilacinum</name>
    <name type="common">Paecilomyces lilacinus</name>
    <dbReference type="NCBI Taxonomy" id="33203"/>
    <lineage>
        <taxon>Eukaryota</taxon>
        <taxon>Fungi</taxon>
        <taxon>Dikarya</taxon>
        <taxon>Ascomycota</taxon>
        <taxon>Pezizomycotina</taxon>
        <taxon>Sordariomycetes</taxon>
        <taxon>Hypocreomycetidae</taxon>
        <taxon>Hypocreales</taxon>
        <taxon>Ophiocordycipitaceae</taxon>
        <taxon>Purpureocillium</taxon>
    </lineage>
</organism>
<evidence type="ECO:0000313" key="1">
    <source>
        <dbReference type="EMBL" id="OAQ81691.1"/>
    </source>
</evidence>
<sequence length="52" mass="5700">MPDQGKCLPRFGVAARQCGSSAGGRLAAVRRRQGRWAGWQREARSGKVWQGT</sequence>
<dbReference type="AlphaFoldDB" id="A0A179GWS7"/>
<dbReference type="Proteomes" id="UP000078240">
    <property type="component" value="Unassembled WGS sequence"/>
</dbReference>
<name>A0A179GWS7_PURLI</name>
<accession>A0A179GWS7</accession>
<dbReference type="EMBL" id="LSBH01000003">
    <property type="protein sequence ID" value="OAQ81691.1"/>
    <property type="molecule type" value="Genomic_DNA"/>
</dbReference>